<feature type="domain" description="Zn(2)-C6 fungal-type" evidence="4">
    <location>
        <begin position="10"/>
        <end position="40"/>
    </location>
</feature>
<dbReference type="CDD" id="cd00067">
    <property type="entry name" value="GAL4"/>
    <property type="match status" value="1"/>
</dbReference>
<dbReference type="OrthoDB" id="5213892at2759"/>
<dbReference type="InterPro" id="IPR001138">
    <property type="entry name" value="Zn2Cys6_DnaBD"/>
</dbReference>
<evidence type="ECO:0000256" key="3">
    <source>
        <dbReference type="SAM" id="MobiDB-lite"/>
    </source>
</evidence>
<dbReference type="GO" id="GO:0005634">
    <property type="term" value="C:nucleus"/>
    <property type="evidence" value="ECO:0007669"/>
    <property type="project" value="UniProtKB-SubCell"/>
</dbReference>
<dbReference type="PROSITE" id="PS00463">
    <property type="entry name" value="ZN2_CY6_FUNGAL_1"/>
    <property type="match status" value="1"/>
</dbReference>
<dbReference type="PANTHER" id="PTHR37534:SF20">
    <property type="entry name" value="PRO1A C6 ZINK-FINGER PROTEIN"/>
    <property type="match status" value="1"/>
</dbReference>
<dbReference type="STRING" id="1081102.A0A167VR24"/>
<evidence type="ECO:0000256" key="1">
    <source>
        <dbReference type="ARBA" id="ARBA00004123"/>
    </source>
</evidence>
<feature type="region of interest" description="Disordered" evidence="3">
    <location>
        <begin position="133"/>
        <end position="181"/>
    </location>
</feature>
<feature type="compositionally biased region" description="Low complexity" evidence="3">
    <location>
        <begin position="171"/>
        <end position="181"/>
    </location>
</feature>
<dbReference type="PANTHER" id="PTHR37534">
    <property type="entry name" value="TRANSCRIPTIONAL ACTIVATOR PROTEIN UGA3"/>
    <property type="match status" value="1"/>
</dbReference>
<dbReference type="Pfam" id="PF11951">
    <property type="entry name" value="Fungal_trans_2"/>
    <property type="match status" value="1"/>
</dbReference>
<comment type="subcellular location">
    <subcellularLocation>
        <location evidence="1">Nucleus</location>
    </subcellularLocation>
</comment>
<dbReference type="Gene3D" id="4.10.240.10">
    <property type="entry name" value="Zn(2)-C6 fungal-type DNA-binding domain"/>
    <property type="match status" value="1"/>
</dbReference>
<dbReference type="SMART" id="SM00066">
    <property type="entry name" value="GAL4"/>
    <property type="match status" value="1"/>
</dbReference>
<name>A0A167VR24_9HYPO</name>
<dbReference type="SUPFAM" id="SSF57701">
    <property type="entry name" value="Zn2/Cys6 DNA-binding domain"/>
    <property type="match status" value="1"/>
</dbReference>
<protein>
    <submittedName>
        <fullName evidence="5">Zn(2)-C6 fungal-type DNA-binding domain protein</fullName>
    </submittedName>
</protein>
<proteinExistence type="predicted"/>
<evidence type="ECO:0000313" key="6">
    <source>
        <dbReference type="Proteomes" id="UP000076874"/>
    </source>
</evidence>
<dbReference type="EMBL" id="AZHD01000006">
    <property type="protein sequence ID" value="OAA62897.1"/>
    <property type="molecule type" value="Genomic_DNA"/>
</dbReference>
<dbReference type="AlphaFoldDB" id="A0A167VR24"/>
<keyword evidence="2" id="KW-0539">Nucleus</keyword>
<sequence>MAAKPRSSDGCWTCRLRRKRCSETRPVCDECAMLEIMCYYSDKKPSWMDNGDRQKAMANRLKAEVKNRALWRREKRSLQMIETGTAAINLTAGTDGEHMFTLMPSEAPSTAAMGATGATGTAGTAASIATRSFVDSQPVRPSSSSLSSASQSRRTVSASPAPMREGGTDLSSRGSSSVVVGTEPQPKEVLMANMAPVVSSFSTSAAKVSQGSEAAEEEATLPVGWKAFVPTLAPPSLDQERELNFIMQYLDYVFPFLYPFYRPSLLGNGRGWLLMLLMKNKAVFHSALSLSSYFLAVVSEQQTPGSHSACKQHNAEELHKQQELSLRELQHNIGEISRRGVRGNLAESARAVESIIQLLYFEVVVGRVDSWYIHLDAALALFSQIMEHHGTAASGSGMGGDGAEVTRYSWDLVVSHLSPFRSALTASNPGENIPYTSDQAALQFYVALLLYLDILASTSMEQPPRLRKFHAALIRPPPALDHEPLDEFGSSTDVPLDMDEVVGIGNWVMLVLADVATLAAWKKDATAARTLLLAEVLERAAPIEMGLRARLACLEARMASKVGQNQQSGPFSNKPVGTGFFSGYLGAVEAHVESYQRRTDHDDATPRFGHAAHPSSEPVNLIWGYATLTYLLVLQHGWQPASSAIRQSADRTLELIAALPSSGALRTVAWPFCVTGCVAAPEQRPFFRAMVSNICGAEVFGSVNEALRIMEAVWALQASSTSTETDIVYWDFGRCFSILGRRTFLV</sequence>
<comment type="caution">
    <text evidence="5">The sequence shown here is derived from an EMBL/GenBank/DDBJ whole genome shotgun (WGS) entry which is preliminary data.</text>
</comment>
<dbReference type="InterPro" id="IPR036864">
    <property type="entry name" value="Zn2-C6_fun-type_DNA-bd_sf"/>
</dbReference>
<gene>
    <name evidence="5" type="ORF">SPI_04437</name>
</gene>
<dbReference type="GO" id="GO:0008270">
    <property type="term" value="F:zinc ion binding"/>
    <property type="evidence" value="ECO:0007669"/>
    <property type="project" value="InterPro"/>
</dbReference>
<organism evidence="5 6">
    <name type="scientific">Niveomyces insectorum RCEF 264</name>
    <dbReference type="NCBI Taxonomy" id="1081102"/>
    <lineage>
        <taxon>Eukaryota</taxon>
        <taxon>Fungi</taxon>
        <taxon>Dikarya</taxon>
        <taxon>Ascomycota</taxon>
        <taxon>Pezizomycotina</taxon>
        <taxon>Sordariomycetes</taxon>
        <taxon>Hypocreomycetidae</taxon>
        <taxon>Hypocreales</taxon>
        <taxon>Cordycipitaceae</taxon>
        <taxon>Niveomyces</taxon>
    </lineage>
</organism>
<accession>A0A167VR24</accession>
<keyword evidence="5" id="KW-0238">DNA-binding</keyword>
<dbReference type="Proteomes" id="UP000076874">
    <property type="component" value="Unassembled WGS sequence"/>
</dbReference>
<reference evidence="5 6" key="1">
    <citation type="journal article" date="2016" name="Genome Biol. Evol.">
        <title>Divergent and convergent evolution of fungal pathogenicity.</title>
        <authorList>
            <person name="Shang Y."/>
            <person name="Xiao G."/>
            <person name="Zheng P."/>
            <person name="Cen K."/>
            <person name="Zhan S."/>
            <person name="Wang C."/>
        </authorList>
    </citation>
    <scope>NUCLEOTIDE SEQUENCE [LARGE SCALE GENOMIC DNA]</scope>
    <source>
        <strain evidence="5 6">RCEF 264</strain>
    </source>
</reference>
<dbReference type="GO" id="GO:0003677">
    <property type="term" value="F:DNA binding"/>
    <property type="evidence" value="ECO:0007669"/>
    <property type="project" value="UniProtKB-KW"/>
</dbReference>
<keyword evidence="6" id="KW-1185">Reference proteome</keyword>
<dbReference type="InterPro" id="IPR021858">
    <property type="entry name" value="Fun_TF"/>
</dbReference>
<dbReference type="GO" id="GO:0000981">
    <property type="term" value="F:DNA-binding transcription factor activity, RNA polymerase II-specific"/>
    <property type="evidence" value="ECO:0007669"/>
    <property type="project" value="InterPro"/>
</dbReference>
<feature type="compositionally biased region" description="Low complexity" evidence="3">
    <location>
        <begin position="133"/>
        <end position="159"/>
    </location>
</feature>
<dbReference type="PROSITE" id="PS50048">
    <property type="entry name" value="ZN2_CY6_FUNGAL_2"/>
    <property type="match status" value="1"/>
</dbReference>
<evidence type="ECO:0000313" key="5">
    <source>
        <dbReference type="EMBL" id="OAA62897.1"/>
    </source>
</evidence>
<evidence type="ECO:0000259" key="4">
    <source>
        <dbReference type="PROSITE" id="PS50048"/>
    </source>
</evidence>
<evidence type="ECO:0000256" key="2">
    <source>
        <dbReference type="ARBA" id="ARBA00023242"/>
    </source>
</evidence>
<dbReference type="Pfam" id="PF00172">
    <property type="entry name" value="Zn_clus"/>
    <property type="match status" value="1"/>
</dbReference>